<dbReference type="FunFam" id="1.20.210.10:FF:000001">
    <property type="entry name" value="Cytochrome c oxidase subunit 1"/>
    <property type="match status" value="1"/>
</dbReference>
<dbReference type="GO" id="GO:0015990">
    <property type="term" value="P:electron transport coupled proton transport"/>
    <property type="evidence" value="ECO:0007669"/>
    <property type="project" value="InterPro"/>
</dbReference>
<evidence type="ECO:0000256" key="3">
    <source>
        <dbReference type="ARBA" id="ARBA00022448"/>
    </source>
</evidence>
<evidence type="ECO:0000256" key="8">
    <source>
        <dbReference type="ARBA" id="ARBA00022967"/>
    </source>
</evidence>
<feature type="transmembrane region" description="Helical" evidence="16">
    <location>
        <begin position="251"/>
        <end position="275"/>
    </location>
</feature>
<feature type="transmembrane region" description="Helical" evidence="16">
    <location>
        <begin position="116"/>
        <end position="134"/>
    </location>
</feature>
<keyword evidence="4 15" id="KW-0349">Heme</keyword>
<evidence type="ECO:0000256" key="11">
    <source>
        <dbReference type="ARBA" id="ARBA00023004"/>
    </source>
</evidence>
<keyword evidence="3 15" id="KW-0813">Transport</keyword>
<evidence type="ECO:0000256" key="9">
    <source>
        <dbReference type="ARBA" id="ARBA00022982"/>
    </source>
</evidence>
<dbReference type="GO" id="GO:0020037">
    <property type="term" value="F:heme binding"/>
    <property type="evidence" value="ECO:0007669"/>
    <property type="project" value="InterPro"/>
</dbReference>
<feature type="transmembrane region" description="Helical" evidence="16">
    <location>
        <begin position="166"/>
        <end position="192"/>
    </location>
</feature>
<keyword evidence="12 16" id="KW-0186">Copper</keyword>
<dbReference type="GO" id="GO:0006119">
    <property type="term" value="P:oxidative phosphorylation"/>
    <property type="evidence" value="ECO:0007669"/>
    <property type="project" value="UniProtKB-UniPathway"/>
</dbReference>
<dbReference type="InterPro" id="IPR000883">
    <property type="entry name" value="Cyt_C_Oxase_1"/>
</dbReference>
<dbReference type="GO" id="GO:0022904">
    <property type="term" value="P:respiratory electron transport chain"/>
    <property type="evidence" value="ECO:0007669"/>
    <property type="project" value="TreeGrafter"/>
</dbReference>
<protein>
    <recommendedName>
        <fullName evidence="16">Cytochrome c oxidase subunit 1</fullName>
        <ecNumber evidence="16">7.1.1.9</ecNumber>
    </recommendedName>
</protein>
<feature type="transmembrane region" description="Helical" evidence="16">
    <location>
        <begin position="429"/>
        <end position="450"/>
    </location>
</feature>
<dbReference type="RefSeq" id="WP_168607118.1">
    <property type="nucleotide sequence ID" value="NZ_CP038852.1"/>
</dbReference>
<dbReference type="NCBIfam" id="TIGR02891">
    <property type="entry name" value="CtaD_CoxA"/>
    <property type="match status" value="1"/>
</dbReference>
<dbReference type="GO" id="GO:0046872">
    <property type="term" value="F:metal ion binding"/>
    <property type="evidence" value="ECO:0007669"/>
    <property type="project" value="UniProtKB-KW"/>
</dbReference>
<keyword evidence="11 16" id="KW-0408">Iron</keyword>
<dbReference type="CDD" id="cd01663">
    <property type="entry name" value="Cyt_c_Oxidase_I"/>
    <property type="match status" value="1"/>
</dbReference>
<comment type="subcellular location">
    <subcellularLocation>
        <location evidence="16">Cell membrane</location>
        <topology evidence="16">Multi-pass membrane protein</topology>
    </subcellularLocation>
    <subcellularLocation>
        <location evidence="1">Membrane</location>
        <topology evidence="1">Multi-pass membrane protein</topology>
    </subcellularLocation>
</comment>
<proteinExistence type="inferred from homology"/>
<evidence type="ECO:0000256" key="6">
    <source>
        <dbReference type="ARBA" id="ARBA00022692"/>
    </source>
</evidence>
<dbReference type="AlphaFoldDB" id="A0A6H1Q588"/>
<evidence type="ECO:0000313" key="19">
    <source>
        <dbReference type="Proteomes" id="UP000501094"/>
    </source>
</evidence>
<dbReference type="Pfam" id="PF00115">
    <property type="entry name" value="COX1"/>
    <property type="match status" value="1"/>
</dbReference>
<evidence type="ECO:0000256" key="12">
    <source>
        <dbReference type="ARBA" id="ARBA00023008"/>
    </source>
</evidence>
<dbReference type="EC" id="7.1.1.9" evidence="16"/>
<dbReference type="GO" id="GO:0016491">
    <property type="term" value="F:oxidoreductase activity"/>
    <property type="evidence" value="ECO:0007669"/>
    <property type="project" value="UniProtKB-KW"/>
</dbReference>
<evidence type="ECO:0000256" key="7">
    <source>
        <dbReference type="ARBA" id="ARBA00022723"/>
    </source>
</evidence>
<evidence type="ECO:0000256" key="5">
    <source>
        <dbReference type="ARBA" id="ARBA00022660"/>
    </source>
</evidence>
<evidence type="ECO:0000256" key="10">
    <source>
        <dbReference type="ARBA" id="ARBA00022989"/>
    </source>
</evidence>
<dbReference type="PANTHER" id="PTHR10422">
    <property type="entry name" value="CYTOCHROME C OXIDASE SUBUNIT 1"/>
    <property type="match status" value="1"/>
</dbReference>
<keyword evidence="7 16" id="KW-0479">Metal-binding</keyword>
<dbReference type="PRINTS" id="PR01165">
    <property type="entry name" value="CYCOXIDASEI"/>
</dbReference>
<keyword evidence="16" id="KW-1003">Cell membrane</keyword>
<sequence length="544" mass="59847">MYTQIASHDDHHTPTGWKRWAYSTNHKDIGTMYLIFAIVAGIIGTAFSVLMRIELMHPGDGILGGNYHLYNVLVTGHGLIMIFFMVMPAMIGGFGNWFVPIMIGAPDMAFPRMNNISFWLLPASFILLLLSIFVDGPPGQQGVGGGWTLYPPLSSKAGQPGPAMDFAILSLHLAGASSILGAVNFITTILNMRTPGMTLHKMPLFAWSVLVTAFLLLLSLPVLAGAITMLLTDRNFGTAFFDAQTGGDPVLYQHLFWFFGHPEVYILILPGFGMISHIVSTFSKKPVFGYLGMAYAMVSIGIVGFVVWAHHMYTVGLSTDTKAYFLAATMIIAVPTGIKIFSWIATMWGGSISFKTPMLWALGFIFLFTVGGVTGVVLANAGVDTAMHDTYYVVAHFHYVLSLGAVFAIFAGFYYWFGKMSGYEYSEWMGKLHFWLTFIGVNLVFFPQHFLGLAGMPRRYADYPDAFAGWNYVSSVGSYIAVAGLLVFFANLIYSFSKKKVAAQNPWGEGATTLEWTVPSPPNFHTFEELPKFEDPEGVEKATS</sequence>
<feature type="transmembrane region" description="Helical" evidence="16">
    <location>
        <begin position="323"/>
        <end position="346"/>
    </location>
</feature>
<dbReference type="SUPFAM" id="SSF81442">
    <property type="entry name" value="Cytochrome c oxidase subunit I-like"/>
    <property type="match status" value="1"/>
</dbReference>
<feature type="transmembrane region" description="Helical" evidence="16">
    <location>
        <begin position="73"/>
        <end position="95"/>
    </location>
</feature>
<evidence type="ECO:0000313" key="18">
    <source>
        <dbReference type="EMBL" id="QIZ21259.1"/>
    </source>
</evidence>
<evidence type="ECO:0000256" key="2">
    <source>
        <dbReference type="ARBA" id="ARBA00004673"/>
    </source>
</evidence>
<evidence type="ECO:0000256" key="4">
    <source>
        <dbReference type="ARBA" id="ARBA00022617"/>
    </source>
</evidence>
<dbReference type="InterPro" id="IPR023616">
    <property type="entry name" value="Cyt_c_oxase-like_su1_dom"/>
</dbReference>
<keyword evidence="19" id="KW-1185">Reference proteome</keyword>
<keyword evidence="6 15" id="KW-0812">Transmembrane</keyword>
<feature type="transmembrane region" description="Helical" evidence="16">
    <location>
        <begin position="399"/>
        <end position="417"/>
    </location>
</feature>
<evidence type="ECO:0000256" key="14">
    <source>
        <dbReference type="ARBA" id="ARBA00047816"/>
    </source>
</evidence>
<keyword evidence="10 16" id="KW-1133">Transmembrane helix</keyword>
<dbReference type="InterPro" id="IPR014241">
    <property type="entry name" value="Cyt_c_oxidase_su1_bac"/>
</dbReference>
<dbReference type="GO" id="GO:0045277">
    <property type="term" value="C:respiratory chain complex IV"/>
    <property type="evidence" value="ECO:0007669"/>
    <property type="project" value="InterPro"/>
</dbReference>
<dbReference type="InterPro" id="IPR036927">
    <property type="entry name" value="Cyt_c_oxase-like_su1_sf"/>
</dbReference>
<dbReference type="GO" id="GO:0004129">
    <property type="term" value="F:cytochrome-c oxidase activity"/>
    <property type="evidence" value="ECO:0007669"/>
    <property type="project" value="UniProtKB-EC"/>
</dbReference>
<feature type="transmembrane region" description="Helical" evidence="16">
    <location>
        <begin position="204"/>
        <end position="231"/>
    </location>
</feature>
<feature type="transmembrane region" description="Helical" evidence="16">
    <location>
        <begin position="470"/>
        <end position="494"/>
    </location>
</feature>
<gene>
    <name evidence="18" type="primary">ctaD</name>
    <name evidence="18" type="ORF">E5R92_05620</name>
</gene>
<evidence type="ECO:0000256" key="13">
    <source>
        <dbReference type="ARBA" id="ARBA00023136"/>
    </source>
</evidence>
<comment type="pathway">
    <text evidence="2 16">Energy metabolism; oxidative phosphorylation.</text>
</comment>
<comment type="similarity">
    <text evidence="15">Belongs to the heme-copper respiratory oxidase family.</text>
</comment>
<dbReference type="EMBL" id="CP038852">
    <property type="protein sequence ID" value="QIZ21259.1"/>
    <property type="molecule type" value="Genomic_DNA"/>
</dbReference>
<dbReference type="Gene3D" id="1.20.210.10">
    <property type="entry name" value="Cytochrome c oxidase-like, subunit I domain"/>
    <property type="match status" value="1"/>
</dbReference>
<dbReference type="UniPathway" id="UPA00705"/>
<dbReference type="KEGG" id="peg:E5R92_05620"/>
<organism evidence="18 19">
    <name type="scientific">Candidatus Pelagibacter giovannonii</name>
    <dbReference type="NCBI Taxonomy" id="2563896"/>
    <lineage>
        <taxon>Bacteria</taxon>
        <taxon>Pseudomonadati</taxon>
        <taxon>Pseudomonadota</taxon>
        <taxon>Alphaproteobacteria</taxon>
        <taxon>Candidatus Pelagibacterales</taxon>
        <taxon>Candidatus Pelagibacteraceae</taxon>
        <taxon>Candidatus Pelagibacter</taxon>
    </lineage>
</organism>
<feature type="domain" description="Cytochrome oxidase subunit I profile" evidence="17">
    <location>
        <begin position="11"/>
        <end position="534"/>
    </location>
</feature>
<reference evidence="18 19" key="1">
    <citation type="journal article" date="2020" name="Nat. Microbiol.">
        <title>Lysogenic host-virus interactions in SAR11 marine bacteria.</title>
        <authorList>
            <person name="Morris R.M."/>
            <person name="Cain K.R."/>
            <person name="Hvorecny K.L."/>
            <person name="Kollman J.M."/>
        </authorList>
    </citation>
    <scope>NUCLEOTIDE SEQUENCE [LARGE SCALE GENOMIC DNA]</scope>
    <source>
        <strain evidence="18 19">NP1</strain>
    </source>
</reference>
<comment type="function">
    <text evidence="16">Cytochrome c oxidase is the component of the respiratory chain that catalyzes the reduction of oxygen to water. Subunits 1-3 form the functional core of the enzyme complex. CO I is the catalytic subunit of the enzyme. Electrons originating in cytochrome c are transferred via the copper A center of subunit 2 and heme A of subunit 1 to the bimetallic center formed by heme A3 and copper B.</text>
</comment>
<dbReference type="InterPro" id="IPR023615">
    <property type="entry name" value="Cyt_c_Oxase_su1_BS"/>
</dbReference>
<dbReference type="PROSITE" id="PS50855">
    <property type="entry name" value="COX1"/>
    <property type="match status" value="1"/>
</dbReference>
<keyword evidence="9 15" id="KW-0249">Electron transport</keyword>
<keyword evidence="5 15" id="KW-0679">Respiratory chain</keyword>
<keyword evidence="18" id="KW-0560">Oxidoreductase</keyword>
<feature type="transmembrane region" description="Helical" evidence="16">
    <location>
        <begin position="287"/>
        <end position="311"/>
    </location>
</feature>
<keyword evidence="13 16" id="KW-0472">Membrane</keyword>
<dbReference type="PANTHER" id="PTHR10422:SF18">
    <property type="entry name" value="CYTOCHROME C OXIDASE SUBUNIT 1"/>
    <property type="match status" value="1"/>
</dbReference>
<dbReference type="InterPro" id="IPR033944">
    <property type="entry name" value="Cyt_c_oxase_su1_dom"/>
</dbReference>
<evidence type="ECO:0000259" key="17">
    <source>
        <dbReference type="PROSITE" id="PS50855"/>
    </source>
</evidence>
<name>A0A6H1Q588_9PROT</name>
<dbReference type="PROSITE" id="PS00077">
    <property type="entry name" value="COX1_CUB"/>
    <property type="match status" value="1"/>
</dbReference>
<dbReference type="GO" id="GO:0005886">
    <property type="term" value="C:plasma membrane"/>
    <property type="evidence" value="ECO:0007669"/>
    <property type="project" value="UniProtKB-SubCell"/>
</dbReference>
<keyword evidence="8" id="KW-1278">Translocase</keyword>
<evidence type="ECO:0000256" key="15">
    <source>
        <dbReference type="RuleBase" id="RU000370"/>
    </source>
</evidence>
<evidence type="ECO:0000256" key="16">
    <source>
        <dbReference type="RuleBase" id="RU363061"/>
    </source>
</evidence>
<comment type="catalytic activity">
    <reaction evidence="14 16">
        <text>4 Fe(II)-[cytochrome c] + O2 + 8 H(+)(in) = 4 Fe(III)-[cytochrome c] + 2 H2O + 4 H(+)(out)</text>
        <dbReference type="Rhea" id="RHEA:11436"/>
        <dbReference type="Rhea" id="RHEA-COMP:10350"/>
        <dbReference type="Rhea" id="RHEA-COMP:14399"/>
        <dbReference type="ChEBI" id="CHEBI:15377"/>
        <dbReference type="ChEBI" id="CHEBI:15378"/>
        <dbReference type="ChEBI" id="CHEBI:15379"/>
        <dbReference type="ChEBI" id="CHEBI:29033"/>
        <dbReference type="ChEBI" id="CHEBI:29034"/>
        <dbReference type="EC" id="7.1.1.9"/>
    </reaction>
</comment>
<dbReference type="Proteomes" id="UP000501094">
    <property type="component" value="Chromosome"/>
</dbReference>
<evidence type="ECO:0000256" key="1">
    <source>
        <dbReference type="ARBA" id="ARBA00004141"/>
    </source>
</evidence>
<accession>A0A6H1Q588</accession>
<feature type="transmembrane region" description="Helical" evidence="16">
    <location>
        <begin position="33"/>
        <end position="53"/>
    </location>
</feature>
<feature type="transmembrane region" description="Helical" evidence="16">
    <location>
        <begin position="358"/>
        <end position="379"/>
    </location>
</feature>